<comment type="caution">
    <text evidence="4">The sequence shown here is derived from an EMBL/GenBank/DDBJ whole genome shotgun (WGS) entry which is preliminary data.</text>
</comment>
<evidence type="ECO:0000313" key="5">
    <source>
        <dbReference type="Proteomes" id="UP000266272"/>
    </source>
</evidence>
<dbReference type="Pfam" id="PF00106">
    <property type="entry name" value="adh_short"/>
    <property type="match status" value="1"/>
</dbReference>
<accession>A0A395N7U3</accession>
<gene>
    <name evidence="4" type="ORF">TARUN_10071</name>
</gene>
<dbReference type="EMBL" id="PXOA01000933">
    <property type="protein sequence ID" value="RFU72188.1"/>
    <property type="molecule type" value="Genomic_DNA"/>
</dbReference>
<dbReference type="PANTHER" id="PTHR43180">
    <property type="entry name" value="3-OXOACYL-(ACYL-CARRIER-PROTEIN) REDUCTASE (AFU_ORTHOLOGUE AFUA_6G11210)"/>
    <property type="match status" value="1"/>
</dbReference>
<dbReference type="OrthoDB" id="5371740at2759"/>
<evidence type="ECO:0000256" key="3">
    <source>
        <dbReference type="ARBA" id="ARBA00023002"/>
    </source>
</evidence>
<keyword evidence="2" id="KW-0521">NADP</keyword>
<proteinExistence type="inferred from homology"/>
<name>A0A395N7U3_TRIAR</name>
<sequence length="313" mass="33789">MSQYQAFPDRNTFASLKDKVVVVAGGASGIGAALVTILHRYGAHVVFGDINHDSGGTLIQSLFTRGRRANNGSALTFLPCDVCKYNDIYSLFHTARGKHNRVDHAVFVLASVGKDQGSTRTIEVNFLAACAFARISIPFLRRQATDKGQADVGQQLSNNSAEPSLTFLSSVTGFRDAPGMFLYQTSKQAILGLMRAMRTVIFSRDGIRVNAICPGMTESPITSTGGLICAFKGRSPESSAQLPSHYQSSAAVAGHIASVMLAKGLNGKSIYVEEGKGWDFEDGLAREMPRWLGEEPTRWSDENLTFLESLGSL</sequence>
<comment type="similarity">
    <text evidence="1">Belongs to the short-chain dehydrogenases/reductases (SDR) family.</text>
</comment>
<dbReference type="STRING" id="490622.A0A395N7U3"/>
<evidence type="ECO:0000313" key="4">
    <source>
        <dbReference type="EMBL" id="RFU72188.1"/>
    </source>
</evidence>
<keyword evidence="5" id="KW-1185">Reference proteome</keyword>
<evidence type="ECO:0000256" key="1">
    <source>
        <dbReference type="ARBA" id="ARBA00006484"/>
    </source>
</evidence>
<dbReference type="SUPFAM" id="SSF51735">
    <property type="entry name" value="NAD(P)-binding Rossmann-fold domains"/>
    <property type="match status" value="1"/>
</dbReference>
<dbReference type="PANTHER" id="PTHR43180:SF86">
    <property type="entry name" value="DEHYDROGENASE, PUTATIVE (AFU_ORTHOLOGUE AFUA_3G00290)-RELATED"/>
    <property type="match status" value="1"/>
</dbReference>
<dbReference type="PRINTS" id="PR00081">
    <property type="entry name" value="GDHRDH"/>
</dbReference>
<dbReference type="InterPro" id="IPR036291">
    <property type="entry name" value="NAD(P)-bd_dom_sf"/>
</dbReference>
<reference evidence="4 5" key="1">
    <citation type="journal article" date="2018" name="PLoS Pathog.">
        <title>Evolution of structural diversity of trichothecenes, a family of toxins produced by plant pathogenic and entomopathogenic fungi.</title>
        <authorList>
            <person name="Proctor R.H."/>
            <person name="McCormick S.P."/>
            <person name="Kim H.S."/>
            <person name="Cardoza R.E."/>
            <person name="Stanley A.M."/>
            <person name="Lindo L."/>
            <person name="Kelly A."/>
            <person name="Brown D.W."/>
            <person name="Lee T."/>
            <person name="Vaughan M.M."/>
            <person name="Alexander N.J."/>
            <person name="Busman M."/>
            <person name="Gutierrez S."/>
        </authorList>
    </citation>
    <scope>NUCLEOTIDE SEQUENCE [LARGE SCALE GENOMIC DNA]</scope>
    <source>
        <strain evidence="4 5">IBT 40837</strain>
    </source>
</reference>
<keyword evidence="3" id="KW-0560">Oxidoreductase</keyword>
<dbReference type="Gene3D" id="3.40.50.720">
    <property type="entry name" value="NAD(P)-binding Rossmann-like Domain"/>
    <property type="match status" value="1"/>
</dbReference>
<evidence type="ECO:0000256" key="2">
    <source>
        <dbReference type="ARBA" id="ARBA00022857"/>
    </source>
</evidence>
<dbReference type="AlphaFoldDB" id="A0A395N7U3"/>
<dbReference type="Proteomes" id="UP000266272">
    <property type="component" value="Unassembled WGS sequence"/>
</dbReference>
<dbReference type="InterPro" id="IPR002347">
    <property type="entry name" value="SDR_fam"/>
</dbReference>
<organism evidence="4 5">
    <name type="scientific">Trichoderma arundinaceum</name>
    <dbReference type="NCBI Taxonomy" id="490622"/>
    <lineage>
        <taxon>Eukaryota</taxon>
        <taxon>Fungi</taxon>
        <taxon>Dikarya</taxon>
        <taxon>Ascomycota</taxon>
        <taxon>Pezizomycotina</taxon>
        <taxon>Sordariomycetes</taxon>
        <taxon>Hypocreomycetidae</taxon>
        <taxon>Hypocreales</taxon>
        <taxon>Hypocreaceae</taxon>
        <taxon>Trichoderma</taxon>
    </lineage>
</organism>
<dbReference type="GO" id="GO:0016491">
    <property type="term" value="F:oxidoreductase activity"/>
    <property type="evidence" value="ECO:0007669"/>
    <property type="project" value="UniProtKB-KW"/>
</dbReference>
<protein>
    <submittedName>
        <fullName evidence="4">Transcription factor iiib 90 kDa subunit</fullName>
    </submittedName>
</protein>